<protein>
    <submittedName>
        <fullName evidence="2">2146_t:CDS:1</fullName>
    </submittedName>
</protein>
<organism evidence="2 3">
    <name type="scientific">Gigaspora margarita</name>
    <dbReference type="NCBI Taxonomy" id="4874"/>
    <lineage>
        <taxon>Eukaryota</taxon>
        <taxon>Fungi</taxon>
        <taxon>Fungi incertae sedis</taxon>
        <taxon>Mucoromycota</taxon>
        <taxon>Glomeromycotina</taxon>
        <taxon>Glomeromycetes</taxon>
        <taxon>Diversisporales</taxon>
        <taxon>Gigasporaceae</taxon>
        <taxon>Gigaspora</taxon>
    </lineage>
</organism>
<dbReference type="EMBL" id="CAJVQB010121610">
    <property type="protein sequence ID" value="CAG8853231.1"/>
    <property type="molecule type" value="Genomic_DNA"/>
</dbReference>
<feature type="compositionally biased region" description="Basic and acidic residues" evidence="1">
    <location>
        <begin position="28"/>
        <end position="51"/>
    </location>
</feature>
<feature type="non-terminal residue" evidence="2">
    <location>
        <position position="1"/>
    </location>
</feature>
<comment type="caution">
    <text evidence="2">The sequence shown here is derived from an EMBL/GenBank/DDBJ whole genome shotgun (WGS) entry which is preliminary data.</text>
</comment>
<name>A0ABN7XD78_GIGMA</name>
<feature type="non-terminal residue" evidence="2">
    <location>
        <position position="59"/>
    </location>
</feature>
<evidence type="ECO:0000313" key="3">
    <source>
        <dbReference type="Proteomes" id="UP000789901"/>
    </source>
</evidence>
<reference evidence="2 3" key="1">
    <citation type="submission" date="2021-06" db="EMBL/GenBank/DDBJ databases">
        <authorList>
            <person name="Kallberg Y."/>
            <person name="Tangrot J."/>
            <person name="Rosling A."/>
        </authorList>
    </citation>
    <scope>NUCLEOTIDE SEQUENCE [LARGE SCALE GENOMIC DNA]</scope>
    <source>
        <strain evidence="2 3">120-4 pot B 10/14</strain>
    </source>
</reference>
<keyword evidence="3" id="KW-1185">Reference proteome</keyword>
<accession>A0ABN7XD78</accession>
<gene>
    <name evidence="2" type="ORF">GMARGA_LOCUS42052</name>
</gene>
<dbReference type="Proteomes" id="UP000789901">
    <property type="component" value="Unassembled WGS sequence"/>
</dbReference>
<sequence length="59" mass="6986">KPRSEIVIAWKKSIGIEKKAKWKSKTRLKTERNRKIPKKEEEALEQEKPENQRVPSSNT</sequence>
<evidence type="ECO:0000256" key="1">
    <source>
        <dbReference type="SAM" id="MobiDB-lite"/>
    </source>
</evidence>
<proteinExistence type="predicted"/>
<feature type="region of interest" description="Disordered" evidence="1">
    <location>
        <begin position="19"/>
        <end position="59"/>
    </location>
</feature>
<evidence type="ECO:0000313" key="2">
    <source>
        <dbReference type="EMBL" id="CAG8853231.1"/>
    </source>
</evidence>